<dbReference type="EMBL" id="AP024238">
    <property type="protein sequence ID" value="BCO27095.1"/>
    <property type="molecule type" value="Genomic_DNA"/>
</dbReference>
<feature type="transmembrane region" description="Helical" evidence="1">
    <location>
        <begin position="28"/>
        <end position="48"/>
    </location>
</feature>
<reference evidence="2 3" key="1">
    <citation type="journal article" date="2021" name="Microbiol. Spectr.">
        <title>A Single Bacterium Capable of Oxidation and Reduction of Iron at Circumneutral pH.</title>
        <authorList>
            <person name="Kato S."/>
            <person name="Ohkuma M."/>
        </authorList>
    </citation>
    <scope>NUCLEOTIDE SEQUENCE [LARGE SCALE GENOMIC DNA]</scope>
    <source>
        <strain evidence="2 3">MIZ03</strain>
    </source>
</reference>
<name>A0ABM7MLI6_9BURK</name>
<gene>
    <name evidence="2" type="ORF">MIZ03_1982</name>
</gene>
<organism evidence="2 3">
    <name type="scientific">Rhodoferax lithotrophicus</name>
    <dbReference type="NCBI Taxonomy" id="2798804"/>
    <lineage>
        <taxon>Bacteria</taxon>
        <taxon>Pseudomonadati</taxon>
        <taxon>Pseudomonadota</taxon>
        <taxon>Betaproteobacteria</taxon>
        <taxon>Burkholderiales</taxon>
        <taxon>Comamonadaceae</taxon>
        <taxon>Rhodoferax</taxon>
    </lineage>
</organism>
<keyword evidence="1" id="KW-1133">Transmembrane helix</keyword>
<protein>
    <submittedName>
        <fullName evidence="2">Uncharacterized protein</fullName>
    </submittedName>
</protein>
<sequence length="56" mass="6585">MYLFQYKSINALIYNDIYQFLMFSHGYFVLNPIQMLICCLVGFCNLLIHKAISLMA</sequence>
<keyword evidence="1" id="KW-0472">Membrane</keyword>
<dbReference type="Proteomes" id="UP000824366">
    <property type="component" value="Chromosome"/>
</dbReference>
<evidence type="ECO:0000313" key="2">
    <source>
        <dbReference type="EMBL" id="BCO27095.1"/>
    </source>
</evidence>
<evidence type="ECO:0000313" key="3">
    <source>
        <dbReference type="Proteomes" id="UP000824366"/>
    </source>
</evidence>
<accession>A0ABM7MLI6</accession>
<proteinExistence type="predicted"/>
<keyword evidence="1" id="KW-0812">Transmembrane</keyword>
<evidence type="ECO:0000256" key="1">
    <source>
        <dbReference type="SAM" id="Phobius"/>
    </source>
</evidence>
<keyword evidence="3" id="KW-1185">Reference proteome</keyword>